<reference evidence="3 4" key="1">
    <citation type="submission" date="2016-04" db="EMBL/GenBank/DDBJ databases">
        <title>Complete genome sequence of Thermococcus pacificus type strain P4.</title>
        <authorList>
            <person name="Oger P.M."/>
        </authorList>
    </citation>
    <scope>NUCLEOTIDE SEQUENCE [LARGE SCALE GENOMIC DNA]</scope>
    <source>
        <strain evidence="3 4">P-4</strain>
    </source>
</reference>
<dbReference type="InterPro" id="IPR011059">
    <property type="entry name" value="Metal-dep_hydrolase_composite"/>
</dbReference>
<keyword evidence="1 3" id="KW-0378">Hydrolase</keyword>
<dbReference type="OrthoDB" id="372084at2157"/>
<accession>A0A218P9H3</accession>
<dbReference type="Gene3D" id="2.30.40.10">
    <property type="entry name" value="Urease, subunit C, domain 1"/>
    <property type="match status" value="1"/>
</dbReference>
<gene>
    <name evidence="3" type="ORF">A3L08_08845</name>
</gene>
<dbReference type="SUPFAM" id="SSF51556">
    <property type="entry name" value="Metallo-dependent hydrolases"/>
    <property type="match status" value="1"/>
</dbReference>
<dbReference type="GeneID" id="33316375"/>
<proteinExistence type="predicted"/>
<evidence type="ECO:0000313" key="4">
    <source>
        <dbReference type="Proteomes" id="UP000197418"/>
    </source>
</evidence>
<organism evidence="3 4">
    <name type="scientific">Thermococcus pacificus</name>
    <dbReference type="NCBI Taxonomy" id="71998"/>
    <lineage>
        <taxon>Archaea</taxon>
        <taxon>Methanobacteriati</taxon>
        <taxon>Methanobacteriota</taxon>
        <taxon>Thermococci</taxon>
        <taxon>Thermococcales</taxon>
        <taxon>Thermococcaceae</taxon>
        <taxon>Thermococcus</taxon>
    </lineage>
</organism>
<dbReference type="Proteomes" id="UP000197418">
    <property type="component" value="Chromosome"/>
</dbReference>
<dbReference type="SUPFAM" id="SSF51338">
    <property type="entry name" value="Composite domain of metallo-dependent hydrolases"/>
    <property type="match status" value="1"/>
</dbReference>
<dbReference type="RefSeq" id="WP_088854664.1">
    <property type="nucleotide sequence ID" value="NZ_CP015102.1"/>
</dbReference>
<dbReference type="KEGG" id="tpaf:A3L08_08845"/>
<evidence type="ECO:0000256" key="1">
    <source>
        <dbReference type="ARBA" id="ARBA00022801"/>
    </source>
</evidence>
<dbReference type="PANTHER" id="PTHR43794">
    <property type="entry name" value="AMINOHYDROLASE SSNA-RELATED"/>
    <property type="match status" value="1"/>
</dbReference>
<dbReference type="InterPro" id="IPR006680">
    <property type="entry name" value="Amidohydro-rel"/>
</dbReference>
<evidence type="ECO:0000259" key="2">
    <source>
        <dbReference type="Pfam" id="PF01979"/>
    </source>
</evidence>
<feature type="domain" description="Amidohydrolase-related" evidence="2">
    <location>
        <begin position="52"/>
        <end position="395"/>
    </location>
</feature>
<dbReference type="InterPro" id="IPR032466">
    <property type="entry name" value="Metal_Hydrolase"/>
</dbReference>
<dbReference type="Gene3D" id="3.20.20.140">
    <property type="entry name" value="Metal-dependent hydrolases"/>
    <property type="match status" value="1"/>
</dbReference>
<protein>
    <submittedName>
        <fullName evidence="3">Amidohydrolase</fullName>
    </submittedName>
</protein>
<sequence>MIALTGTLVDAQRTLRDVAVIVESGIIRAVVPADELREYGVDKVYGGRGYLILPGLVNAHTHVAMARFRGLGEDVPIERWLNEIIWPAELEWDPKEIRRWALLGMAEALANGSTTINDHYFFANEIAEVAQKLGIRAFIGQTIMDEVDFPIASPEEGFRFFKRWDGKDDLVRPTLAPHATNTVSLELMKEIGEFARERDALIHVHLSQSRGEVETVKRRYGLTPVEYLKRAGVLNERLIGVHGIYLGDSEVELYSRSGATLVHCSLSMAKLEGRIAPIIELAERGTNIALGNDSPNPVGLMDMFEEMRFAAVLNKVWRKRTDVASAREVFRWATVGGAKALGLRAGLVKPGYLADLILIDARKPQFLPGENPYSHVVYSARGSDVEMVMVNGEVVYRNGLLTKIGKTLGELWGETEKNLAT</sequence>
<dbReference type="EMBL" id="CP015102">
    <property type="protein sequence ID" value="ASJ07419.1"/>
    <property type="molecule type" value="Genomic_DNA"/>
</dbReference>
<dbReference type="AlphaFoldDB" id="A0A218P9H3"/>
<dbReference type="InterPro" id="IPR050287">
    <property type="entry name" value="MTA/SAH_deaminase"/>
</dbReference>
<dbReference type="PANTHER" id="PTHR43794:SF11">
    <property type="entry name" value="AMIDOHYDROLASE-RELATED DOMAIN-CONTAINING PROTEIN"/>
    <property type="match status" value="1"/>
</dbReference>
<dbReference type="CDD" id="cd01298">
    <property type="entry name" value="ATZ_TRZ_like"/>
    <property type="match status" value="1"/>
</dbReference>
<dbReference type="Pfam" id="PF01979">
    <property type="entry name" value="Amidohydro_1"/>
    <property type="match status" value="1"/>
</dbReference>
<evidence type="ECO:0000313" key="3">
    <source>
        <dbReference type="EMBL" id="ASJ07419.1"/>
    </source>
</evidence>
<keyword evidence="4" id="KW-1185">Reference proteome</keyword>
<name>A0A218P9H3_9EURY</name>
<dbReference type="GO" id="GO:0016810">
    <property type="term" value="F:hydrolase activity, acting on carbon-nitrogen (but not peptide) bonds"/>
    <property type="evidence" value="ECO:0007669"/>
    <property type="project" value="InterPro"/>
</dbReference>